<sequence length="31" mass="3672">MNRRRTSRAYAAFLADGFRNSSAQRSDHSWR</sequence>
<protein>
    <submittedName>
        <fullName evidence="1">Uncharacterized protein</fullName>
    </submittedName>
</protein>
<organism evidence="1 2">
    <name type="scientific">Streptomyces nymphaeiformis</name>
    <dbReference type="NCBI Taxonomy" id="2663842"/>
    <lineage>
        <taxon>Bacteria</taxon>
        <taxon>Bacillati</taxon>
        <taxon>Actinomycetota</taxon>
        <taxon>Actinomycetes</taxon>
        <taxon>Kitasatosporales</taxon>
        <taxon>Streptomycetaceae</taxon>
        <taxon>Streptomyces</taxon>
    </lineage>
</organism>
<proteinExistence type="predicted"/>
<accession>A0A7W7U7R5</accession>
<gene>
    <name evidence="1" type="ORF">GGE06_006150</name>
</gene>
<dbReference type="EMBL" id="JACHJY010000009">
    <property type="protein sequence ID" value="MBB4985200.1"/>
    <property type="molecule type" value="Genomic_DNA"/>
</dbReference>
<evidence type="ECO:0000313" key="1">
    <source>
        <dbReference type="EMBL" id="MBB4985200.1"/>
    </source>
</evidence>
<name>A0A7W7U7R5_9ACTN</name>
<comment type="caution">
    <text evidence="1">The sequence shown here is derived from an EMBL/GenBank/DDBJ whole genome shotgun (WGS) entry which is preliminary data.</text>
</comment>
<keyword evidence="2" id="KW-1185">Reference proteome</keyword>
<dbReference type="AlphaFoldDB" id="A0A7W7U7R5"/>
<evidence type="ECO:0000313" key="2">
    <source>
        <dbReference type="Proteomes" id="UP000582643"/>
    </source>
</evidence>
<reference evidence="1 2" key="1">
    <citation type="submission" date="2020-08" db="EMBL/GenBank/DDBJ databases">
        <title>Genomic Encyclopedia of Type Strains, Phase III (KMG-III): the genomes of soil and plant-associated and newly described type strains.</title>
        <authorList>
            <person name="Whitman W."/>
        </authorList>
    </citation>
    <scope>NUCLEOTIDE SEQUENCE [LARGE SCALE GENOMIC DNA]</scope>
    <source>
        <strain evidence="1 2">SFB5A</strain>
    </source>
</reference>
<dbReference type="Proteomes" id="UP000582643">
    <property type="component" value="Unassembled WGS sequence"/>
</dbReference>